<gene>
    <name evidence="9" type="ORF">BJ875DRAFT_547833</name>
</gene>
<dbReference type="Proteomes" id="UP000824998">
    <property type="component" value="Unassembled WGS sequence"/>
</dbReference>
<evidence type="ECO:0000256" key="7">
    <source>
        <dbReference type="SAM" id="SignalP"/>
    </source>
</evidence>
<dbReference type="Gene3D" id="3.20.20.80">
    <property type="entry name" value="Glycosidases"/>
    <property type="match status" value="1"/>
</dbReference>
<evidence type="ECO:0000256" key="5">
    <source>
        <dbReference type="ARBA" id="ARBA00023295"/>
    </source>
</evidence>
<evidence type="ECO:0000313" key="10">
    <source>
        <dbReference type="Proteomes" id="UP000824998"/>
    </source>
</evidence>
<proteinExistence type="inferred from homology"/>
<dbReference type="Pfam" id="PF00150">
    <property type="entry name" value="Cellulase"/>
    <property type="match status" value="1"/>
</dbReference>
<evidence type="ECO:0000256" key="1">
    <source>
        <dbReference type="ARBA" id="ARBA00000966"/>
    </source>
</evidence>
<comment type="caution">
    <text evidence="9">The sequence shown here is derived from an EMBL/GenBank/DDBJ whole genome shotgun (WGS) entry which is preliminary data.</text>
</comment>
<feature type="chain" id="PRO_5040396266" description="cellulase" evidence="7">
    <location>
        <begin position="19"/>
        <end position="353"/>
    </location>
</feature>
<evidence type="ECO:0000259" key="8">
    <source>
        <dbReference type="Pfam" id="PF00150"/>
    </source>
</evidence>
<dbReference type="AlphaFoldDB" id="A0A9P7Y6P7"/>
<keyword evidence="10" id="KW-1185">Reference proteome</keyword>
<comment type="catalytic activity">
    <reaction evidence="1">
        <text>Endohydrolysis of (1-&gt;4)-beta-D-glucosidic linkages in cellulose, lichenin and cereal beta-D-glucans.</text>
        <dbReference type="EC" id="3.2.1.4"/>
    </reaction>
</comment>
<name>A0A9P7Y6P7_9HELO</name>
<dbReference type="InterPro" id="IPR001547">
    <property type="entry name" value="Glyco_hydro_5"/>
</dbReference>
<reference evidence="9" key="1">
    <citation type="journal article" date="2021" name="IMA Fungus">
        <title>Genomic characterization of three marine fungi, including Emericellopsis atlantica sp. nov. with signatures of a generalist lifestyle and marine biomass degradation.</title>
        <authorList>
            <person name="Hagestad O.C."/>
            <person name="Hou L."/>
            <person name="Andersen J.H."/>
            <person name="Hansen E.H."/>
            <person name="Altermark B."/>
            <person name="Li C."/>
            <person name="Kuhnert E."/>
            <person name="Cox R.J."/>
            <person name="Crous P.W."/>
            <person name="Spatafora J.W."/>
            <person name="Lail K."/>
            <person name="Amirebrahimi M."/>
            <person name="Lipzen A."/>
            <person name="Pangilinan J."/>
            <person name="Andreopoulos W."/>
            <person name="Hayes R.D."/>
            <person name="Ng V."/>
            <person name="Grigoriev I.V."/>
            <person name="Jackson S.A."/>
            <person name="Sutton T.D.S."/>
            <person name="Dobson A.D.W."/>
            <person name="Rama T."/>
        </authorList>
    </citation>
    <scope>NUCLEOTIDE SEQUENCE</scope>
    <source>
        <strain evidence="9">TRa018bII</strain>
    </source>
</reference>
<protein>
    <recommendedName>
        <fullName evidence="3">cellulase</fullName>
        <ecNumber evidence="3">3.2.1.4</ecNumber>
    </recommendedName>
</protein>
<dbReference type="EMBL" id="MU251982">
    <property type="protein sequence ID" value="KAG9228309.1"/>
    <property type="molecule type" value="Genomic_DNA"/>
</dbReference>
<keyword evidence="4 6" id="KW-0378">Hydrolase</keyword>
<dbReference type="InterPro" id="IPR017853">
    <property type="entry name" value="GH"/>
</dbReference>
<comment type="similarity">
    <text evidence="2 6">Belongs to the glycosyl hydrolase 5 (cellulase A) family.</text>
</comment>
<keyword evidence="7" id="KW-0732">Signal</keyword>
<feature type="signal peptide" evidence="7">
    <location>
        <begin position="1"/>
        <end position="18"/>
    </location>
</feature>
<accession>A0A9P7Y6P7</accession>
<feature type="domain" description="Glycoside hydrolase family 5" evidence="8">
    <location>
        <begin position="36"/>
        <end position="303"/>
    </location>
</feature>
<dbReference type="SUPFAM" id="SSF51445">
    <property type="entry name" value="(Trans)glycosidases"/>
    <property type="match status" value="1"/>
</dbReference>
<dbReference type="EC" id="3.2.1.4" evidence="3"/>
<evidence type="ECO:0000256" key="2">
    <source>
        <dbReference type="ARBA" id="ARBA00005641"/>
    </source>
</evidence>
<evidence type="ECO:0000256" key="6">
    <source>
        <dbReference type="RuleBase" id="RU361153"/>
    </source>
</evidence>
<evidence type="ECO:0000256" key="4">
    <source>
        <dbReference type="ARBA" id="ARBA00022801"/>
    </source>
</evidence>
<sequence>MYLGNLLLVASTAVLAVAAPSTEKSKRASKFQWFGVNESGAEFGNGVLPGQLNKHYTWPPTSTVDTLIGRGMNAFRVPIMMERLIPTTMTGNLNYTYSQPMMQYLNYITSKGAYAILDPHNFGRYYGNVISDFSGFEAWWKTTAALFKDNDKIIFDCNNEPHDMGGVSTSRLMQACINGVRASGANSQYIFVEGTSWSGAWTWVSSGNGADLLSLSDPQNKIIYEMHQYLDSDGSGTSANCVSSTIGSERIKAATAWLKANNKKAILGEFAGGANTQCNNAVKDLLTYMGANADVWLGALWWGGGPWWGNYIFNMEPPSGTAYTQTLPLMLPLAEPCLDNGLEKRTKNSCRKS</sequence>
<evidence type="ECO:0000313" key="9">
    <source>
        <dbReference type="EMBL" id="KAG9228309.1"/>
    </source>
</evidence>
<evidence type="ECO:0000256" key="3">
    <source>
        <dbReference type="ARBA" id="ARBA00012601"/>
    </source>
</evidence>
<dbReference type="GO" id="GO:0008810">
    <property type="term" value="F:cellulase activity"/>
    <property type="evidence" value="ECO:0007669"/>
    <property type="project" value="UniProtKB-EC"/>
</dbReference>
<dbReference type="GO" id="GO:0009251">
    <property type="term" value="P:glucan catabolic process"/>
    <property type="evidence" value="ECO:0007669"/>
    <property type="project" value="TreeGrafter"/>
</dbReference>
<dbReference type="PANTHER" id="PTHR34142:SF1">
    <property type="entry name" value="GLYCOSIDE HYDROLASE FAMILY 5 DOMAIN-CONTAINING PROTEIN"/>
    <property type="match status" value="1"/>
</dbReference>
<dbReference type="OrthoDB" id="5823761at2759"/>
<dbReference type="PANTHER" id="PTHR34142">
    <property type="entry name" value="ENDO-BETA-1,4-GLUCANASE A"/>
    <property type="match status" value="1"/>
</dbReference>
<keyword evidence="5 6" id="KW-0326">Glycosidase</keyword>
<organism evidence="9 10">
    <name type="scientific">Amylocarpus encephaloides</name>
    <dbReference type="NCBI Taxonomy" id="45428"/>
    <lineage>
        <taxon>Eukaryota</taxon>
        <taxon>Fungi</taxon>
        <taxon>Dikarya</taxon>
        <taxon>Ascomycota</taxon>
        <taxon>Pezizomycotina</taxon>
        <taxon>Leotiomycetes</taxon>
        <taxon>Helotiales</taxon>
        <taxon>Helotiales incertae sedis</taxon>
        <taxon>Amylocarpus</taxon>
    </lineage>
</organism>